<name>A0A804K4U0_MUSAM</name>
<feature type="compositionally biased region" description="Low complexity" evidence="1">
    <location>
        <begin position="126"/>
        <end position="141"/>
    </location>
</feature>
<dbReference type="InParanoid" id="A0A804K4U0"/>
<evidence type="ECO:0000313" key="3">
    <source>
        <dbReference type="EMBL" id="CAG1831077.1"/>
    </source>
</evidence>
<keyword evidence="2" id="KW-0812">Transmembrane</keyword>
<reference evidence="4" key="2">
    <citation type="submission" date="2021-05" db="UniProtKB">
        <authorList>
            <consortium name="EnsemblPlants"/>
        </authorList>
    </citation>
    <scope>IDENTIFICATION</scope>
    <source>
        <strain evidence="4">subsp. malaccensis</strain>
    </source>
</reference>
<evidence type="ECO:0000256" key="1">
    <source>
        <dbReference type="SAM" id="MobiDB-lite"/>
    </source>
</evidence>
<dbReference type="Proteomes" id="UP000012960">
    <property type="component" value="Unplaced"/>
</dbReference>
<keyword evidence="2" id="KW-1133">Transmembrane helix</keyword>
<proteinExistence type="predicted"/>
<protein>
    <submittedName>
        <fullName evidence="3">(wild Malaysian banana) hypothetical protein</fullName>
    </submittedName>
</protein>
<dbReference type="PANTHER" id="PTHR35725:SF4">
    <property type="entry name" value="CLASSICAL ARABINOGALACTAN PROTEIN 26"/>
    <property type="match status" value="1"/>
</dbReference>
<accession>A0A804K4U0</accession>
<evidence type="ECO:0000313" key="5">
    <source>
        <dbReference type="Proteomes" id="UP000012960"/>
    </source>
</evidence>
<keyword evidence="5" id="KW-1185">Reference proteome</keyword>
<dbReference type="Gramene" id="Ma08_t09730.1">
    <property type="protein sequence ID" value="Ma08_p09730.1"/>
    <property type="gene ID" value="Ma08_g09730"/>
</dbReference>
<gene>
    <name evidence="3" type="ORF">GSMUA_343310.1</name>
</gene>
<reference evidence="3" key="1">
    <citation type="submission" date="2021-03" db="EMBL/GenBank/DDBJ databases">
        <authorList>
            <consortium name="Genoscope - CEA"/>
            <person name="William W."/>
        </authorList>
    </citation>
    <scope>NUCLEOTIDE SEQUENCE</scope>
    <source>
        <strain evidence="3">Doubled-haploid Pahang</strain>
    </source>
</reference>
<dbReference type="AlphaFoldDB" id="A0A804K4U0"/>
<feature type="transmembrane region" description="Helical" evidence="2">
    <location>
        <begin position="36"/>
        <end position="54"/>
    </location>
</feature>
<feature type="transmembrane region" description="Helical" evidence="2">
    <location>
        <begin position="177"/>
        <end position="195"/>
    </location>
</feature>
<dbReference type="InterPro" id="IPR039346">
    <property type="entry name" value="AGP25/26"/>
</dbReference>
<dbReference type="EnsemblPlants" id="Ma08_t09730.1">
    <property type="protein sequence ID" value="Ma08_p09730.1"/>
    <property type="gene ID" value="Ma08_g09730"/>
</dbReference>
<feature type="region of interest" description="Disordered" evidence="1">
    <location>
        <begin position="126"/>
        <end position="165"/>
    </location>
</feature>
<organism evidence="4 5">
    <name type="scientific">Musa acuminata subsp. malaccensis</name>
    <name type="common">Wild banana</name>
    <name type="synonym">Musa malaccensis</name>
    <dbReference type="NCBI Taxonomy" id="214687"/>
    <lineage>
        <taxon>Eukaryota</taxon>
        <taxon>Viridiplantae</taxon>
        <taxon>Streptophyta</taxon>
        <taxon>Embryophyta</taxon>
        <taxon>Tracheophyta</taxon>
        <taxon>Spermatophyta</taxon>
        <taxon>Magnoliopsida</taxon>
        <taxon>Liliopsida</taxon>
        <taxon>Zingiberales</taxon>
        <taxon>Musaceae</taxon>
        <taxon>Musa</taxon>
    </lineage>
</organism>
<evidence type="ECO:0000256" key="2">
    <source>
        <dbReference type="SAM" id="Phobius"/>
    </source>
</evidence>
<dbReference type="PANTHER" id="PTHR35725">
    <property type="entry name" value="CLASSICAL ARABINOGALACTAN PROTEIN 26"/>
    <property type="match status" value="1"/>
</dbReference>
<evidence type="ECO:0000313" key="4">
    <source>
        <dbReference type="EnsemblPlants" id="Ma08_p09730.1"/>
    </source>
</evidence>
<dbReference type="FunCoup" id="A0A804K4U0">
    <property type="interactions" value="119"/>
</dbReference>
<sequence length="200" mass="20285">MLFDASSLSPGTPCQPVPCLLHHLLLPLTSSSSKPCFSHSLTGLVTMAIGTILASVSSTLYHRKLLFSAFAALLLVVGKPRPAHSFPLKLKTSTISAAPGILPYDPKFSSLAPALAPDVMPVFPTPGGSAAAPPASSLPTIPSSPSPPNPDELQPNSATAPSGSAALTSAAARSRGSLGGVSVAMVAGLLLMWWLDVAGK</sequence>
<dbReference type="EMBL" id="HG996472">
    <property type="protein sequence ID" value="CAG1831077.1"/>
    <property type="molecule type" value="Genomic_DNA"/>
</dbReference>
<keyword evidence="2" id="KW-0472">Membrane</keyword>